<dbReference type="EC" id="2.7.13.3" evidence="2"/>
<keyword evidence="5" id="KW-0547">Nucleotide-binding</keyword>
<evidence type="ECO:0000256" key="1">
    <source>
        <dbReference type="ARBA" id="ARBA00000085"/>
    </source>
</evidence>
<keyword evidence="3 8" id="KW-0597">Phosphoprotein</keyword>
<dbReference type="Gene3D" id="3.40.50.2300">
    <property type="match status" value="1"/>
</dbReference>
<protein>
    <recommendedName>
        <fullName evidence="2">histidine kinase</fullName>
        <ecNumber evidence="2">2.7.13.3</ecNumber>
    </recommendedName>
</protein>
<dbReference type="KEGG" id="rru:Rru_A0664"/>
<dbReference type="eggNOG" id="COG0784">
    <property type="taxonomic scope" value="Bacteria"/>
</dbReference>
<keyword evidence="12" id="KW-1185">Reference proteome</keyword>
<comment type="catalytic activity">
    <reaction evidence="1">
        <text>ATP + protein L-histidine = ADP + protein N-phospho-L-histidine.</text>
        <dbReference type="EC" id="2.7.13.3"/>
    </reaction>
</comment>
<reference evidence="11 12" key="1">
    <citation type="journal article" date="2011" name="Stand. Genomic Sci.">
        <title>Complete genome sequence of Rhodospirillum rubrum type strain (S1).</title>
        <authorList>
            <person name="Munk A.C."/>
            <person name="Copeland A."/>
            <person name="Lucas S."/>
            <person name="Lapidus A."/>
            <person name="Del Rio T.G."/>
            <person name="Barry K."/>
            <person name="Detter J.C."/>
            <person name="Hammon N."/>
            <person name="Israni S."/>
            <person name="Pitluck S."/>
            <person name="Brettin T."/>
            <person name="Bruce D."/>
            <person name="Han C."/>
            <person name="Tapia R."/>
            <person name="Gilna P."/>
            <person name="Schmutz J."/>
            <person name="Larimer F."/>
            <person name="Land M."/>
            <person name="Kyrpides N.C."/>
            <person name="Mavromatis K."/>
            <person name="Richardson P."/>
            <person name="Rohde M."/>
            <person name="Goker M."/>
            <person name="Klenk H.P."/>
            <person name="Zhang Y."/>
            <person name="Roberts G.P."/>
            <person name="Reslewic S."/>
            <person name="Schwartz D.C."/>
        </authorList>
    </citation>
    <scope>NUCLEOTIDE SEQUENCE [LARGE SCALE GENOMIC DNA]</scope>
    <source>
        <strain evidence="12">ATCC 11170 / ATH 1.1.1 / DSM 467 / LMG 4362 / NCIMB 8255 / S1</strain>
    </source>
</reference>
<feature type="modified residue" description="4-aspartylphosphate" evidence="8">
    <location>
        <position position="56"/>
    </location>
</feature>
<dbReference type="EMBL" id="CP000230">
    <property type="protein sequence ID" value="ABC21468.1"/>
    <property type="molecule type" value="Genomic_DNA"/>
</dbReference>
<organism evidence="11 12">
    <name type="scientific">Rhodospirillum rubrum (strain ATCC 11170 / ATH 1.1.1 / DSM 467 / LMG 4362 / NCIMB 8255 / S1)</name>
    <dbReference type="NCBI Taxonomy" id="269796"/>
    <lineage>
        <taxon>Bacteria</taxon>
        <taxon>Pseudomonadati</taxon>
        <taxon>Pseudomonadota</taxon>
        <taxon>Alphaproteobacteria</taxon>
        <taxon>Rhodospirillales</taxon>
        <taxon>Rhodospirillaceae</taxon>
        <taxon>Rhodospirillum</taxon>
    </lineage>
</organism>
<dbReference type="InterPro" id="IPR001789">
    <property type="entry name" value="Sig_transdc_resp-reg_receiver"/>
</dbReference>
<keyword evidence="6 11" id="KW-0418">Kinase</keyword>
<evidence type="ECO:0000256" key="7">
    <source>
        <dbReference type="ARBA" id="ARBA00022840"/>
    </source>
</evidence>
<evidence type="ECO:0000256" key="6">
    <source>
        <dbReference type="ARBA" id="ARBA00022777"/>
    </source>
</evidence>
<dbReference type="PhylomeDB" id="Q2RWM7"/>
<evidence type="ECO:0000256" key="9">
    <source>
        <dbReference type="SAM" id="Coils"/>
    </source>
</evidence>
<dbReference type="PANTHER" id="PTHR41523:SF8">
    <property type="entry name" value="ETHYLENE RESPONSE SENSOR PROTEIN"/>
    <property type="match status" value="1"/>
</dbReference>
<dbReference type="InterPro" id="IPR003594">
    <property type="entry name" value="HATPase_dom"/>
</dbReference>
<sequence>MTHASPRVLYIDDDPGTVRLAQKRLERHNLIVEVALSAREGLARIDQGGIDVVALDHEMPGGTGMEVLSALAEREDAPPVVYVTGTGDTGVAVAAMKAGASDYVVKDVGGAFLDLLSIAIDQALEIAQARRERSRAEREVREAKDRAEILLREVNHRVANSLALVAALVRMQGQVVEDPKARAALEETWGRIVAVGGIHRRLYTSEDVRFVGIDEYLKSLVADIESAMTSARCHHTIRVDTQPVLIPTDKAVSVGVIVSELLTNACKYAYPEGSCGEIRLRCHQEGAEVLLDVEDFGQGRDPGAPPRGTGLGTRIMAAMAKSLGSEVTYPAVSRGTKAQLRFSL</sequence>
<evidence type="ECO:0000313" key="12">
    <source>
        <dbReference type="Proteomes" id="UP000001929"/>
    </source>
</evidence>
<evidence type="ECO:0000259" key="10">
    <source>
        <dbReference type="PROSITE" id="PS50110"/>
    </source>
</evidence>
<proteinExistence type="predicted"/>
<evidence type="ECO:0000256" key="5">
    <source>
        <dbReference type="ARBA" id="ARBA00022741"/>
    </source>
</evidence>
<keyword evidence="9" id="KW-0175">Coiled coil</keyword>
<feature type="coiled-coil region" evidence="9">
    <location>
        <begin position="119"/>
        <end position="153"/>
    </location>
</feature>
<keyword evidence="7" id="KW-0067">ATP-binding</keyword>
<dbReference type="Gene3D" id="3.30.565.10">
    <property type="entry name" value="Histidine kinase-like ATPase, C-terminal domain"/>
    <property type="match status" value="1"/>
</dbReference>
<dbReference type="GO" id="GO:0005524">
    <property type="term" value="F:ATP binding"/>
    <property type="evidence" value="ECO:0007669"/>
    <property type="project" value="UniProtKB-KW"/>
</dbReference>
<feature type="domain" description="Response regulatory" evidence="10">
    <location>
        <begin position="7"/>
        <end position="121"/>
    </location>
</feature>
<dbReference type="STRING" id="269796.Rru_A0664"/>
<dbReference type="SUPFAM" id="SSF52172">
    <property type="entry name" value="CheY-like"/>
    <property type="match status" value="1"/>
</dbReference>
<dbReference type="PANTHER" id="PTHR41523">
    <property type="entry name" value="TWO-COMPONENT SYSTEM SENSOR PROTEIN"/>
    <property type="match status" value="1"/>
</dbReference>
<keyword evidence="4 11" id="KW-0808">Transferase</keyword>
<dbReference type="PROSITE" id="PS50110">
    <property type="entry name" value="RESPONSE_REGULATORY"/>
    <property type="match status" value="1"/>
</dbReference>
<dbReference type="CDD" id="cd16936">
    <property type="entry name" value="HATPase_RsbW-like"/>
    <property type="match status" value="1"/>
</dbReference>
<evidence type="ECO:0000256" key="3">
    <source>
        <dbReference type="ARBA" id="ARBA00022553"/>
    </source>
</evidence>
<dbReference type="GO" id="GO:0004673">
    <property type="term" value="F:protein histidine kinase activity"/>
    <property type="evidence" value="ECO:0007669"/>
    <property type="project" value="UniProtKB-EC"/>
</dbReference>
<dbReference type="SMART" id="SM00448">
    <property type="entry name" value="REC"/>
    <property type="match status" value="1"/>
</dbReference>
<evidence type="ECO:0000256" key="8">
    <source>
        <dbReference type="PROSITE-ProRule" id="PRU00169"/>
    </source>
</evidence>
<dbReference type="InterPro" id="IPR036890">
    <property type="entry name" value="HATPase_C_sf"/>
</dbReference>
<dbReference type="RefSeq" id="WP_011388422.1">
    <property type="nucleotide sequence ID" value="NC_007643.1"/>
</dbReference>
<dbReference type="InterPro" id="IPR011495">
    <property type="entry name" value="Sig_transdc_His_kin_sub2_dim/P"/>
</dbReference>
<dbReference type="HOGENOM" id="CLU_000445_114_57_5"/>
<dbReference type="InterPro" id="IPR011006">
    <property type="entry name" value="CheY-like_superfamily"/>
</dbReference>
<gene>
    <name evidence="11" type="ordered locus">Rru_A0664</name>
</gene>
<dbReference type="eggNOG" id="COG3920">
    <property type="taxonomic scope" value="Bacteria"/>
</dbReference>
<evidence type="ECO:0000256" key="2">
    <source>
        <dbReference type="ARBA" id="ARBA00012438"/>
    </source>
</evidence>
<dbReference type="CDD" id="cd00156">
    <property type="entry name" value="REC"/>
    <property type="match status" value="1"/>
</dbReference>
<dbReference type="AlphaFoldDB" id="Q2RWM7"/>
<accession>Q2RWM7</accession>
<dbReference type="SUPFAM" id="SSF55874">
    <property type="entry name" value="ATPase domain of HSP90 chaperone/DNA topoisomerase II/histidine kinase"/>
    <property type="match status" value="1"/>
</dbReference>
<dbReference type="Pfam" id="PF07568">
    <property type="entry name" value="HisKA_2"/>
    <property type="match status" value="1"/>
</dbReference>
<name>Q2RWM7_RHORT</name>
<dbReference type="GO" id="GO:0000160">
    <property type="term" value="P:phosphorelay signal transduction system"/>
    <property type="evidence" value="ECO:0007669"/>
    <property type="project" value="InterPro"/>
</dbReference>
<dbReference type="PATRIC" id="fig|269796.9.peg.720"/>
<dbReference type="EnsemblBacteria" id="ABC21468">
    <property type="protein sequence ID" value="ABC21468"/>
    <property type="gene ID" value="Rru_A0664"/>
</dbReference>
<evidence type="ECO:0000256" key="4">
    <source>
        <dbReference type="ARBA" id="ARBA00022679"/>
    </source>
</evidence>
<dbReference type="Proteomes" id="UP000001929">
    <property type="component" value="Chromosome"/>
</dbReference>
<evidence type="ECO:0000313" key="11">
    <source>
        <dbReference type="EMBL" id="ABC21468.1"/>
    </source>
</evidence>
<dbReference type="Pfam" id="PF00072">
    <property type="entry name" value="Response_reg"/>
    <property type="match status" value="1"/>
</dbReference>
<dbReference type="Pfam" id="PF13581">
    <property type="entry name" value="HATPase_c_2"/>
    <property type="match status" value="1"/>
</dbReference>